<feature type="signal peptide" evidence="12">
    <location>
        <begin position="1"/>
        <end position="34"/>
    </location>
</feature>
<evidence type="ECO:0000256" key="11">
    <source>
        <dbReference type="RuleBase" id="RU003357"/>
    </source>
</evidence>
<gene>
    <name evidence="15" type="ORF">FB551_0383</name>
</gene>
<comment type="similarity">
    <text evidence="10 11">Belongs to the TonB-dependent receptor family.</text>
</comment>
<dbReference type="InterPro" id="IPR036942">
    <property type="entry name" value="Beta-barrel_TonB_sf"/>
</dbReference>
<keyword evidence="6 11" id="KW-0798">TonB box</keyword>
<evidence type="ECO:0000256" key="8">
    <source>
        <dbReference type="ARBA" id="ARBA00023170"/>
    </source>
</evidence>
<feature type="chain" id="PRO_5021757357" evidence="12">
    <location>
        <begin position="35"/>
        <end position="716"/>
    </location>
</feature>
<organism evidence="15 16">
    <name type="scientific">Chryseobacterium aquifrigidense</name>
    <dbReference type="NCBI Taxonomy" id="558021"/>
    <lineage>
        <taxon>Bacteria</taxon>
        <taxon>Pseudomonadati</taxon>
        <taxon>Bacteroidota</taxon>
        <taxon>Flavobacteriia</taxon>
        <taxon>Flavobacteriales</taxon>
        <taxon>Weeksellaceae</taxon>
        <taxon>Chryseobacterium group</taxon>
        <taxon>Chryseobacterium</taxon>
    </lineage>
</organism>
<keyword evidence="9 10" id="KW-0998">Cell outer membrane</keyword>
<keyword evidence="3 10" id="KW-1134">Transmembrane beta strand</keyword>
<reference evidence="15 16" key="1">
    <citation type="submission" date="2019-06" db="EMBL/GenBank/DDBJ databases">
        <title>Sorghum-associated microbial communities from plants grown in Nebraska, USA.</title>
        <authorList>
            <person name="Schachtman D."/>
        </authorList>
    </citation>
    <scope>NUCLEOTIDE SEQUENCE [LARGE SCALE GENOMIC DNA]</scope>
    <source>
        <strain evidence="15 16">110</strain>
    </source>
</reference>
<dbReference type="Gene3D" id="2.40.170.20">
    <property type="entry name" value="TonB-dependent receptor, beta-barrel domain"/>
    <property type="match status" value="1"/>
</dbReference>
<dbReference type="PANTHER" id="PTHR30069:SF29">
    <property type="entry name" value="HEMOGLOBIN AND HEMOGLOBIN-HAPTOGLOBIN-BINDING PROTEIN 1-RELATED"/>
    <property type="match status" value="1"/>
</dbReference>
<keyword evidence="8 15" id="KW-0675">Receptor</keyword>
<dbReference type="GO" id="GO:0009279">
    <property type="term" value="C:cell outer membrane"/>
    <property type="evidence" value="ECO:0007669"/>
    <property type="project" value="UniProtKB-SubCell"/>
</dbReference>
<name>A0A543EGR6_9FLAO</name>
<dbReference type="InterPro" id="IPR037066">
    <property type="entry name" value="Plug_dom_sf"/>
</dbReference>
<sequence>MSLNKVLYLSKICTLMKKKVLSVLSLSVALWVNAQEKDSLNQKKIEEVVITGQYMQQSINKSIYKVDVIDAEQIKNMAATNVAEVLNQSLNIQITPDSRSGNSTAKIMGLNGDYVKILIDNIPVVGDTGLGSNIDLTKITLSNIERIEIVKGSMGVEYGNGAVAGVINIITKKTSTKKISVRGSLQEETVRDNYDLKKKGNGRHIQNLNVDYNINNEWFASINFNHNQFMGFEGESKGYKYFGQDNKRGYEWNPKDQYDASALLRYTKNKTTFFYKLSYLNEKFNFYNPEVNRNPLNDGLGGVAYESRDKRYNTDRWVHQFNIQTNLGHIRYMGDFSYQNQDRKYYDYNYDIPNRTIKSRQDEKSYYKTDVIYSRGMFSNFLDSKVFDFQLGYELDYTNGYAALIAGDFFGEAVKRKIFTYSNFLSAEWNVSDKFSLRPGVRLSLSENFSNQYNYSLSSRYKTSENSNLRAVVGSANRYPKYEELYTYFVNINHDVQGNPDLNPEKGFSAGLFWNQNFAVDNDWKIAYGVDALYLDVRDRIEMVMVKEPSTYKYMNINKFKNLLVSANVDFRKDQFALSLRGSVSGTSVSMIDLKSSSPTDFQYLVQAGASATYKLKSTDTNFALYYKFTGPDRLYVSDGANDFRLGKIDSFHMMDFIVSQPFWNKHFEISAGVKNIFDVTRLNSTAVAGSAHTAANGFVNLYYGRSYFARLMFQF</sequence>
<dbReference type="SUPFAM" id="SSF56935">
    <property type="entry name" value="Porins"/>
    <property type="match status" value="1"/>
</dbReference>
<dbReference type="CDD" id="cd01347">
    <property type="entry name" value="ligand_gated_channel"/>
    <property type="match status" value="1"/>
</dbReference>
<evidence type="ECO:0000256" key="1">
    <source>
        <dbReference type="ARBA" id="ARBA00004571"/>
    </source>
</evidence>
<dbReference type="InterPro" id="IPR039426">
    <property type="entry name" value="TonB-dep_rcpt-like"/>
</dbReference>
<evidence type="ECO:0000256" key="7">
    <source>
        <dbReference type="ARBA" id="ARBA00023136"/>
    </source>
</evidence>
<dbReference type="GO" id="GO:0044718">
    <property type="term" value="P:siderophore transmembrane transport"/>
    <property type="evidence" value="ECO:0007669"/>
    <property type="project" value="TreeGrafter"/>
</dbReference>
<evidence type="ECO:0000256" key="9">
    <source>
        <dbReference type="ARBA" id="ARBA00023237"/>
    </source>
</evidence>
<evidence type="ECO:0000256" key="3">
    <source>
        <dbReference type="ARBA" id="ARBA00022452"/>
    </source>
</evidence>
<accession>A0A543EGR6</accession>
<proteinExistence type="inferred from homology"/>
<evidence type="ECO:0000313" key="16">
    <source>
        <dbReference type="Proteomes" id="UP000316437"/>
    </source>
</evidence>
<evidence type="ECO:0000256" key="10">
    <source>
        <dbReference type="PROSITE-ProRule" id="PRU01360"/>
    </source>
</evidence>
<comment type="subcellular location">
    <subcellularLocation>
        <location evidence="1 10">Cell outer membrane</location>
        <topology evidence="1 10">Multi-pass membrane protein</topology>
    </subcellularLocation>
</comment>
<dbReference type="Pfam" id="PF07715">
    <property type="entry name" value="Plug"/>
    <property type="match status" value="1"/>
</dbReference>
<keyword evidence="5 12" id="KW-0732">Signal</keyword>
<dbReference type="PROSITE" id="PS52016">
    <property type="entry name" value="TONB_DEPENDENT_REC_3"/>
    <property type="match status" value="1"/>
</dbReference>
<dbReference type="AlphaFoldDB" id="A0A543EGR6"/>
<dbReference type="Gene3D" id="2.170.130.10">
    <property type="entry name" value="TonB-dependent receptor, plug domain"/>
    <property type="match status" value="1"/>
</dbReference>
<evidence type="ECO:0000256" key="12">
    <source>
        <dbReference type="SAM" id="SignalP"/>
    </source>
</evidence>
<dbReference type="EMBL" id="VFPD01000001">
    <property type="protein sequence ID" value="TQM20709.1"/>
    <property type="molecule type" value="Genomic_DNA"/>
</dbReference>
<keyword evidence="4 10" id="KW-0812">Transmembrane</keyword>
<dbReference type="Proteomes" id="UP000316437">
    <property type="component" value="Unassembled WGS sequence"/>
</dbReference>
<evidence type="ECO:0000313" key="15">
    <source>
        <dbReference type="EMBL" id="TQM20709.1"/>
    </source>
</evidence>
<dbReference type="InterPro" id="IPR000531">
    <property type="entry name" value="Beta-barrel_TonB"/>
</dbReference>
<feature type="domain" description="TonB-dependent receptor plug" evidence="14">
    <location>
        <begin position="61"/>
        <end position="166"/>
    </location>
</feature>
<evidence type="ECO:0000256" key="6">
    <source>
        <dbReference type="ARBA" id="ARBA00023077"/>
    </source>
</evidence>
<comment type="caution">
    <text evidence="15">The sequence shown here is derived from an EMBL/GenBank/DDBJ whole genome shotgun (WGS) entry which is preliminary data.</text>
</comment>
<evidence type="ECO:0000259" key="14">
    <source>
        <dbReference type="Pfam" id="PF07715"/>
    </source>
</evidence>
<dbReference type="PANTHER" id="PTHR30069">
    <property type="entry name" value="TONB-DEPENDENT OUTER MEMBRANE RECEPTOR"/>
    <property type="match status" value="1"/>
</dbReference>
<dbReference type="Pfam" id="PF00593">
    <property type="entry name" value="TonB_dep_Rec_b-barrel"/>
    <property type="match status" value="1"/>
</dbReference>
<dbReference type="InterPro" id="IPR012910">
    <property type="entry name" value="Plug_dom"/>
</dbReference>
<feature type="domain" description="TonB-dependent receptor-like beta-barrel" evidence="13">
    <location>
        <begin position="262"/>
        <end position="677"/>
    </location>
</feature>
<dbReference type="GO" id="GO:0015344">
    <property type="term" value="F:siderophore uptake transmembrane transporter activity"/>
    <property type="evidence" value="ECO:0007669"/>
    <property type="project" value="TreeGrafter"/>
</dbReference>
<evidence type="ECO:0000256" key="2">
    <source>
        <dbReference type="ARBA" id="ARBA00022448"/>
    </source>
</evidence>
<evidence type="ECO:0000259" key="13">
    <source>
        <dbReference type="Pfam" id="PF00593"/>
    </source>
</evidence>
<evidence type="ECO:0000256" key="4">
    <source>
        <dbReference type="ARBA" id="ARBA00022692"/>
    </source>
</evidence>
<evidence type="ECO:0000256" key="5">
    <source>
        <dbReference type="ARBA" id="ARBA00022729"/>
    </source>
</evidence>
<protein>
    <submittedName>
        <fullName evidence="15">Outer membrane receptor for ferrienterochelin and colicins</fullName>
    </submittedName>
</protein>
<keyword evidence="7 10" id="KW-0472">Membrane</keyword>
<keyword evidence="2 10" id="KW-0813">Transport</keyword>
<keyword evidence="16" id="KW-1185">Reference proteome</keyword>